<reference evidence="4 5" key="1">
    <citation type="submission" date="2018-04" db="EMBL/GenBank/DDBJ databases">
        <authorList>
            <person name="Vogel A."/>
        </authorList>
    </citation>
    <scope>NUCLEOTIDE SEQUENCE [LARGE SCALE GENOMIC DNA]</scope>
</reference>
<keyword evidence="5" id="KW-1185">Reference proteome</keyword>
<dbReference type="AlphaFoldDB" id="A0A484NAX0"/>
<dbReference type="InterPro" id="IPR036875">
    <property type="entry name" value="Znf_CCHC_sf"/>
</dbReference>
<keyword evidence="1" id="KW-0862">Zinc</keyword>
<dbReference type="PANTHER" id="PTHR33233:SF17">
    <property type="entry name" value="DUF4283 DOMAIN-CONTAINING PROTEIN"/>
    <property type="match status" value="1"/>
</dbReference>
<dbReference type="OrthoDB" id="851886at2759"/>
<evidence type="ECO:0000313" key="5">
    <source>
        <dbReference type="Proteomes" id="UP000595140"/>
    </source>
</evidence>
<dbReference type="GO" id="GO:0003676">
    <property type="term" value="F:nucleic acid binding"/>
    <property type="evidence" value="ECO:0007669"/>
    <property type="project" value="InterPro"/>
</dbReference>
<dbReference type="InterPro" id="IPR001878">
    <property type="entry name" value="Znf_CCHC"/>
</dbReference>
<name>A0A484NAX0_9ASTE</name>
<evidence type="ECO:0000313" key="4">
    <source>
        <dbReference type="EMBL" id="VFQ98551.1"/>
    </source>
</evidence>
<dbReference type="EMBL" id="OOIL02006606">
    <property type="protein sequence ID" value="VFQ98551.1"/>
    <property type="molecule type" value="Genomic_DNA"/>
</dbReference>
<evidence type="ECO:0000259" key="3">
    <source>
        <dbReference type="PROSITE" id="PS50158"/>
    </source>
</evidence>
<feature type="region of interest" description="Disordered" evidence="2">
    <location>
        <begin position="323"/>
        <end position="364"/>
    </location>
</feature>
<evidence type="ECO:0000256" key="1">
    <source>
        <dbReference type="PROSITE-ProRule" id="PRU00047"/>
    </source>
</evidence>
<gene>
    <name evidence="4" type="ORF">CCAM_LOCUS40327</name>
</gene>
<feature type="compositionally biased region" description="Basic and acidic residues" evidence="2">
    <location>
        <begin position="323"/>
        <end position="340"/>
    </location>
</feature>
<evidence type="ECO:0000256" key="2">
    <source>
        <dbReference type="SAM" id="MobiDB-lite"/>
    </source>
</evidence>
<accession>A0A484NAX0</accession>
<feature type="region of interest" description="Disordered" evidence="2">
    <location>
        <begin position="1"/>
        <end position="23"/>
    </location>
</feature>
<keyword evidence="1" id="KW-0479">Metal-binding</keyword>
<dbReference type="PANTHER" id="PTHR33233">
    <property type="entry name" value="ENDONUCLEASE/EXONUCLEASE/PHOSPHATASE"/>
    <property type="match status" value="1"/>
</dbReference>
<sequence length="620" mass="72250">MAKKKGRPKGYQIRTRSHARQANKGMKNTRLKEMLETVHHLEVIHLRKIHLEVIHLRTTSTEKLEAENQEENKITEAKTYAEVVGDQDAMQMGLTFVQATEISGTRVAKFSKEDILEPSRYWDAAMILCILGANPPLEVVKGFVSRIWNMYHIDEVSVLKEGQFIVMFQKEEDRDEVIKRKYYYFDNKPTLVQKWRHVDVTELRDIPIWVKFPDLDMRYWSLTGLSKLGSLIGKPVRRDKATVERSKHAYARILVEVGVYQEFPQQITYVTEEERVLTQDVVYEWCPCMCYHCKKIGHLQENCRWKENKKKEAGPMKQYWRVKKDGKEHQQEDIPKKDDCEQSNGELEEKEKNIQNDNLQKDIPPGNMDEGFTEVCGKKAARKLVLDDSKDYDEKGLYKETLIASSAVRIEEVATQSPWRKLRTLRNVYRTMVWKNYLVKEQVSKANEKSVDCIFKALKYFSLTTGLHINQAKSQIVTGGVRKEIETRILELTNIPKGDFPFRYLGGPITVARIGQRECDVLVEKIICKTGIFIIPNKKVSQWAGTDLTAGNINEMEDKIVRGSNRKERKRRAALVAACFYIIWKARNNIVHGKKRWNAVDSVEYVKYHVTTYVKPKYKF</sequence>
<protein>
    <recommendedName>
        <fullName evidence="3">CCHC-type domain-containing protein</fullName>
    </recommendedName>
</protein>
<dbReference type="GO" id="GO:0008270">
    <property type="term" value="F:zinc ion binding"/>
    <property type="evidence" value="ECO:0007669"/>
    <property type="project" value="UniProtKB-KW"/>
</dbReference>
<feature type="domain" description="CCHC-type" evidence="3">
    <location>
        <begin position="290"/>
        <end position="304"/>
    </location>
</feature>
<proteinExistence type="predicted"/>
<organism evidence="4 5">
    <name type="scientific">Cuscuta campestris</name>
    <dbReference type="NCBI Taxonomy" id="132261"/>
    <lineage>
        <taxon>Eukaryota</taxon>
        <taxon>Viridiplantae</taxon>
        <taxon>Streptophyta</taxon>
        <taxon>Embryophyta</taxon>
        <taxon>Tracheophyta</taxon>
        <taxon>Spermatophyta</taxon>
        <taxon>Magnoliopsida</taxon>
        <taxon>eudicotyledons</taxon>
        <taxon>Gunneridae</taxon>
        <taxon>Pentapetalae</taxon>
        <taxon>asterids</taxon>
        <taxon>lamiids</taxon>
        <taxon>Solanales</taxon>
        <taxon>Convolvulaceae</taxon>
        <taxon>Cuscuteae</taxon>
        <taxon>Cuscuta</taxon>
        <taxon>Cuscuta subgen. Grammica</taxon>
        <taxon>Cuscuta sect. Cleistogrammica</taxon>
    </lineage>
</organism>
<dbReference type="Pfam" id="PF14111">
    <property type="entry name" value="DUF4283"/>
    <property type="match status" value="1"/>
</dbReference>
<dbReference type="InterPro" id="IPR025558">
    <property type="entry name" value="DUF4283"/>
</dbReference>
<dbReference type="Proteomes" id="UP000595140">
    <property type="component" value="Unassembled WGS sequence"/>
</dbReference>
<dbReference type="SUPFAM" id="SSF57756">
    <property type="entry name" value="Retrovirus zinc finger-like domains"/>
    <property type="match status" value="1"/>
</dbReference>
<keyword evidence="1" id="KW-0863">Zinc-finger</keyword>
<dbReference type="PROSITE" id="PS50158">
    <property type="entry name" value="ZF_CCHC"/>
    <property type="match status" value="1"/>
</dbReference>